<reference evidence="1 2" key="1">
    <citation type="journal article" date="2011" name="PLoS Genet.">
        <title>Comparative genomic analysis of human fungal pathogens causing paracoccidioidomycosis.</title>
        <authorList>
            <person name="Desjardins C.A."/>
            <person name="Champion M.D."/>
            <person name="Holder J.W."/>
            <person name="Muszewska A."/>
            <person name="Goldberg J."/>
            <person name="Bailao A.M."/>
            <person name="Brigido M.M."/>
            <person name="Ferreira M.E."/>
            <person name="Garcia A.M."/>
            <person name="Grynberg M."/>
            <person name="Gujja S."/>
            <person name="Heiman D.I."/>
            <person name="Henn M.R."/>
            <person name="Kodira C.D."/>
            <person name="Leon-Narvaez H."/>
            <person name="Longo L.V."/>
            <person name="Ma L.J."/>
            <person name="Malavazi I."/>
            <person name="Matsuo A.L."/>
            <person name="Morais F.V."/>
            <person name="Pereira M."/>
            <person name="Rodriguez-Brito S."/>
            <person name="Sakthikumar S."/>
            <person name="Salem-Izacc S.M."/>
            <person name="Sykes S.M."/>
            <person name="Teixeira M.M."/>
            <person name="Vallejo M.C."/>
            <person name="Walter M.E."/>
            <person name="Yandava C."/>
            <person name="Young S."/>
            <person name="Zeng Q."/>
            <person name="Zucker J."/>
            <person name="Felipe M.S."/>
            <person name="Goldman G.H."/>
            <person name="Haas B.J."/>
            <person name="McEwen J.G."/>
            <person name="Nino-Vega G."/>
            <person name="Puccia R."/>
            <person name="San-Blas G."/>
            <person name="Soares C.M."/>
            <person name="Birren B.W."/>
            <person name="Cuomo C.A."/>
        </authorList>
    </citation>
    <scope>NUCLEOTIDE SEQUENCE [LARGE SCALE GENOMIC DNA]</scope>
    <source>
        <strain evidence="2">ATCC MYA-826 / Pb01</strain>
    </source>
</reference>
<dbReference type="RefSeq" id="XP_002791381.2">
    <property type="nucleotide sequence ID" value="XM_002791335.2"/>
</dbReference>
<evidence type="ECO:0000313" key="1">
    <source>
        <dbReference type="EMBL" id="EEH35504.2"/>
    </source>
</evidence>
<organism evidence="1 2">
    <name type="scientific">Paracoccidioides lutzii (strain ATCC MYA-826 / Pb01)</name>
    <name type="common">Paracoccidioides brasiliensis</name>
    <dbReference type="NCBI Taxonomy" id="502779"/>
    <lineage>
        <taxon>Eukaryota</taxon>
        <taxon>Fungi</taxon>
        <taxon>Dikarya</taxon>
        <taxon>Ascomycota</taxon>
        <taxon>Pezizomycotina</taxon>
        <taxon>Eurotiomycetes</taxon>
        <taxon>Eurotiomycetidae</taxon>
        <taxon>Onygenales</taxon>
        <taxon>Ajellomycetaceae</taxon>
        <taxon>Paracoccidioides</taxon>
    </lineage>
</organism>
<accession>C1H710</accession>
<proteinExistence type="predicted"/>
<protein>
    <submittedName>
        <fullName evidence="1">Uncharacterized protein</fullName>
    </submittedName>
</protein>
<dbReference type="Proteomes" id="UP000002059">
    <property type="component" value="Partially assembled WGS sequence"/>
</dbReference>
<dbReference type="AlphaFoldDB" id="C1H710"/>
<name>C1H710_PARBA</name>
<gene>
    <name evidence="1" type="ORF">PAAG_06551</name>
</gene>
<evidence type="ECO:0000313" key="2">
    <source>
        <dbReference type="Proteomes" id="UP000002059"/>
    </source>
</evidence>
<dbReference type="KEGG" id="pbl:PAAG_06551"/>
<dbReference type="STRING" id="502779.C1H710"/>
<dbReference type="HOGENOM" id="CLU_1441463_0_0_1"/>
<dbReference type="eggNOG" id="ENOG502RQMW">
    <property type="taxonomic scope" value="Eukaryota"/>
</dbReference>
<keyword evidence="2" id="KW-1185">Reference proteome</keyword>
<dbReference type="EMBL" id="KN294010">
    <property type="protein sequence ID" value="EEH35504.2"/>
    <property type="molecule type" value="Genomic_DNA"/>
</dbReference>
<sequence length="188" mass="21437">MQTPLVSLPPTPVVDTTSLKLSLPGKHLRVTITGRTSIHAPLHEGLLITLSLNAYNYRSYTMWEVTSNVSHRTPCPVRPRNGWMKLVGRHTAFRTILLSSSANGQNHRKNHVDRNSQSQTLRYSNAWIMKRELRHFNLQSVRPPAVDSFCRCAVQQLRTSARWLRGTTRWTARGTGIEEGRVKRPYLG</sequence>
<dbReference type="OrthoDB" id="416786at2759"/>
<dbReference type="VEuPathDB" id="FungiDB:PAAG_06551"/>
<dbReference type="GeneID" id="9094617"/>